<name>A0A060SXA5_BLAAD</name>
<reference evidence="7" key="2">
    <citation type="submission" date="2014-06" db="EMBL/GenBank/DDBJ databases">
        <title>The complete genome of Blastobotrys (Arxula) adeninivorans LS3 - a yeast of biotechnological interest.</title>
        <authorList>
            <person name="Kunze G."/>
            <person name="Gaillardin C."/>
            <person name="Czernicka M."/>
            <person name="Durrens P."/>
            <person name="Martin T."/>
            <person name="Boer E."/>
            <person name="Gabaldon T."/>
            <person name="Cruz J."/>
            <person name="Talla E."/>
            <person name="Marck C."/>
            <person name="Goffeau A."/>
            <person name="Barbe V."/>
            <person name="Baret P."/>
            <person name="Baronian K."/>
            <person name="Beier S."/>
            <person name="Bleykasten C."/>
            <person name="Bode R."/>
            <person name="Casaregola S."/>
            <person name="Despons L."/>
            <person name="Fairhead C."/>
            <person name="Giersberg M."/>
            <person name="Gierski P."/>
            <person name="Hahnel U."/>
            <person name="Hartmann A."/>
            <person name="Jankowska D."/>
            <person name="Jubin C."/>
            <person name="Jung P."/>
            <person name="Lafontaine I."/>
            <person name="Leh-Louis V."/>
            <person name="Lemaire M."/>
            <person name="Marcet-Houben M."/>
            <person name="Mascher M."/>
            <person name="Morel G."/>
            <person name="Richard G.-F."/>
            <person name="Riechen J."/>
            <person name="Sacerdot C."/>
            <person name="Sarkar A."/>
            <person name="Savel G."/>
            <person name="Schacherer J."/>
            <person name="Sherman D."/>
            <person name="Straub M.-L."/>
            <person name="Stein N."/>
            <person name="Thierry A."/>
            <person name="Trautwein-Schult A."/>
            <person name="Westhof E."/>
            <person name="Worch S."/>
            <person name="Dujon B."/>
            <person name="Souciet J.-L."/>
            <person name="Wincker P."/>
            <person name="Scholz U."/>
            <person name="Neuveglise N."/>
        </authorList>
    </citation>
    <scope>NUCLEOTIDE SEQUENCE</scope>
    <source>
        <strain evidence="7">LS3</strain>
    </source>
</reference>
<dbReference type="Pfam" id="PF02836">
    <property type="entry name" value="Glyco_hydro_2_C"/>
    <property type="match status" value="1"/>
</dbReference>
<dbReference type="InterPro" id="IPR050347">
    <property type="entry name" value="Bact_Beta-galactosidase"/>
</dbReference>
<dbReference type="EMBL" id="HG937691">
    <property type="protein sequence ID" value="CDP33545.1"/>
    <property type="molecule type" value="Genomic_DNA"/>
</dbReference>
<protein>
    <recommendedName>
        <fullName evidence="4">Lactase</fullName>
    </recommendedName>
</protein>
<evidence type="ECO:0000256" key="5">
    <source>
        <dbReference type="RuleBase" id="RU361154"/>
    </source>
</evidence>
<dbReference type="InterPro" id="IPR006102">
    <property type="entry name" value="Ig-like_GH2"/>
</dbReference>
<dbReference type="InterPro" id="IPR017853">
    <property type="entry name" value="GH"/>
</dbReference>
<evidence type="ECO:0000259" key="6">
    <source>
        <dbReference type="SMART" id="SM01038"/>
    </source>
</evidence>
<evidence type="ECO:0000256" key="1">
    <source>
        <dbReference type="ARBA" id="ARBA00007401"/>
    </source>
</evidence>
<gene>
    <name evidence="7" type="ORF">GNLVRS02_ARAD1A11770g</name>
</gene>
<dbReference type="SUPFAM" id="SSF51445">
    <property type="entry name" value="(Trans)glycosidases"/>
    <property type="match status" value="1"/>
</dbReference>
<dbReference type="InterPro" id="IPR032312">
    <property type="entry name" value="LacZ_4"/>
</dbReference>
<dbReference type="PANTHER" id="PTHR46323:SF1">
    <property type="entry name" value="LACTASE"/>
    <property type="match status" value="1"/>
</dbReference>
<reference evidence="7" key="1">
    <citation type="submission" date="2014-02" db="EMBL/GenBank/DDBJ databases">
        <authorList>
            <person name="Genoscope - CEA"/>
        </authorList>
    </citation>
    <scope>NUCLEOTIDE SEQUENCE</scope>
    <source>
        <strain evidence="7">LS3</strain>
    </source>
</reference>
<dbReference type="PRINTS" id="PR00132">
    <property type="entry name" value="GLHYDRLASE2"/>
</dbReference>
<dbReference type="Gene3D" id="2.70.98.10">
    <property type="match status" value="1"/>
</dbReference>
<dbReference type="InterPro" id="IPR036156">
    <property type="entry name" value="Beta-gal/glucu_dom_sf"/>
</dbReference>
<keyword evidence="2 5" id="KW-0378">Hydrolase</keyword>
<dbReference type="SMART" id="SM01038">
    <property type="entry name" value="Bgal_small_N"/>
    <property type="match status" value="1"/>
</dbReference>
<comment type="similarity">
    <text evidence="1 5">Belongs to the glycosyl hydrolase 2 family.</text>
</comment>
<dbReference type="GO" id="GO:0005990">
    <property type="term" value="P:lactose catabolic process"/>
    <property type="evidence" value="ECO:0007669"/>
    <property type="project" value="TreeGrafter"/>
</dbReference>
<dbReference type="InterPro" id="IPR004199">
    <property type="entry name" value="B-gal_small/dom_5"/>
</dbReference>
<dbReference type="InterPro" id="IPR011013">
    <property type="entry name" value="Gal_mutarotase_sf_dom"/>
</dbReference>
<dbReference type="InterPro" id="IPR006104">
    <property type="entry name" value="Glyco_hydro_2_N"/>
</dbReference>
<dbReference type="SUPFAM" id="SSF74650">
    <property type="entry name" value="Galactose mutarotase-like"/>
    <property type="match status" value="1"/>
</dbReference>
<dbReference type="InterPro" id="IPR008979">
    <property type="entry name" value="Galactose-bd-like_sf"/>
</dbReference>
<dbReference type="PANTHER" id="PTHR46323">
    <property type="entry name" value="BETA-GALACTOSIDASE"/>
    <property type="match status" value="1"/>
</dbReference>
<evidence type="ECO:0000256" key="3">
    <source>
        <dbReference type="ARBA" id="ARBA00023295"/>
    </source>
</evidence>
<evidence type="ECO:0000256" key="4">
    <source>
        <dbReference type="ARBA" id="ARBA00032230"/>
    </source>
</evidence>
<dbReference type="Gene3D" id="3.20.20.80">
    <property type="entry name" value="Glycosidases"/>
    <property type="match status" value="1"/>
</dbReference>
<keyword evidence="3 5" id="KW-0326">Glycosidase</keyword>
<dbReference type="Gene3D" id="2.60.40.10">
    <property type="entry name" value="Immunoglobulins"/>
    <property type="match status" value="2"/>
</dbReference>
<dbReference type="Pfam" id="PF02929">
    <property type="entry name" value="Bgal_small_N"/>
    <property type="match status" value="1"/>
</dbReference>
<dbReference type="Pfam" id="PF16353">
    <property type="entry name" value="LacZ_4"/>
    <property type="match status" value="1"/>
</dbReference>
<dbReference type="Gene3D" id="2.60.120.260">
    <property type="entry name" value="Galactose-binding domain-like"/>
    <property type="match status" value="1"/>
</dbReference>
<dbReference type="SUPFAM" id="SSF49303">
    <property type="entry name" value="beta-Galactosidase/glucuronidase domain"/>
    <property type="match status" value="2"/>
</dbReference>
<dbReference type="InterPro" id="IPR023230">
    <property type="entry name" value="Glyco_hydro_2_CS"/>
</dbReference>
<accession>A0A060SXA5</accession>
<dbReference type="Pfam" id="PF02837">
    <property type="entry name" value="Glyco_hydro_2_N"/>
    <property type="match status" value="1"/>
</dbReference>
<dbReference type="PhylomeDB" id="A0A060SXA5"/>
<dbReference type="InterPro" id="IPR013783">
    <property type="entry name" value="Ig-like_fold"/>
</dbReference>
<evidence type="ECO:0000256" key="2">
    <source>
        <dbReference type="ARBA" id="ARBA00022801"/>
    </source>
</evidence>
<organism evidence="7">
    <name type="scientific">Blastobotrys adeninivorans</name>
    <name type="common">Yeast</name>
    <name type="synonym">Arxula adeninivorans</name>
    <dbReference type="NCBI Taxonomy" id="409370"/>
    <lineage>
        <taxon>Eukaryota</taxon>
        <taxon>Fungi</taxon>
        <taxon>Dikarya</taxon>
        <taxon>Ascomycota</taxon>
        <taxon>Saccharomycotina</taxon>
        <taxon>Dipodascomycetes</taxon>
        <taxon>Dipodascales</taxon>
        <taxon>Trichomonascaceae</taxon>
        <taxon>Blastobotrys</taxon>
    </lineage>
</organism>
<evidence type="ECO:0000313" key="7">
    <source>
        <dbReference type="EMBL" id="CDP33545.1"/>
    </source>
</evidence>
<dbReference type="GO" id="GO:0004565">
    <property type="term" value="F:beta-galactosidase activity"/>
    <property type="evidence" value="ECO:0007669"/>
    <property type="project" value="InterPro"/>
</dbReference>
<dbReference type="PROSITE" id="PS00719">
    <property type="entry name" value="GLYCOSYL_HYDROL_F2_1"/>
    <property type="match status" value="1"/>
</dbReference>
<dbReference type="FunFam" id="3.20.20.80:FF:000018">
    <property type="entry name" value="Beta-galactosidase"/>
    <property type="match status" value="1"/>
</dbReference>
<dbReference type="AlphaFoldDB" id="A0A060SXA5"/>
<dbReference type="InterPro" id="IPR006103">
    <property type="entry name" value="Glyco_hydro_2_cat"/>
</dbReference>
<dbReference type="GO" id="GO:0030246">
    <property type="term" value="F:carbohydrate binding"/>
    <property type="evidence" value="ECO:0007669"/>
    <property type="project" value="InterPro"/>
</dbReference>
<dbReference type="GO" id="GO:0009341">
    <property type="term" value="C:beta-galactosidase complex"/>
    <property type="evidence" value="ECO:0007669"/>
    <property type="project" value="InterPro"/>
</dbReference>
<feature type="domain" description="Beta galactosidase small chain/" evidence="6">
    <location>
        <begin position="755"/>
        <end position="1036"/>
    </location>
</feature>
<sequence>MTVKESASNPPNDWENPLVVSRNKLKPRAYHIPETNVLLSGKWFFRYNESPLDAPIGTDEQYISDQIQNWDSIPVPSNWQLQGYGKPNYTNVIYPFPVDPPYVPSENPTGTYVRYFDVPSTWPARSKVRLRFEGVDSAFYVFVNGHEIGYSQGSRNPAEFDITDIVRRDGKPNLLQVRVLQWCDGSYIEDQDQWWLSGIFRDVYLLGFSSQGHIEDFEVKTTFDDQFSDAFLDISALVDVSPGEKYQIDLELCDANNKRVIEWQVGADDSGIAVSTRQLVKSPNKWSAESPYLYSLQMKLRNSIEVLHEVSCSVGFRQVDINDGVILVNGTPILLKGANRHEHHPQFGRAVPLEFAKRDLLLMKQHNINAVRCSHYPNDPRFYELCNQLGLWVMDEADLECHGFYDAIARPKDIPEEMDYEQRKKLVFAQAAKYTTDNPLWATAYVDRVKQMFYRDRNHPSIILWSLGNEAFYGQNMKAMYQWIKEHDSSRPVHYEGDVLAETADVYSLMYPPLDRIESLLNNKSLPAKPLILCEYVHAMGNGPGGALEYLQLCDKYPRFQGGFVWEWANHGLLKLNEKGESFYAYGGDFDDHPNDGFFVMDGLVDSRHNPTPGLTNMKGVYRPFKIEYIADRSEVAIYNLYDFTVMDSLKLRWSIQRFHGLNEEIISSGNIDFPRRPGECTVVRQPWHKIPQFSGQLVASFELFLDNDSLWANKGHILGTDQIHLSGAVEQIVLDSPVEKAQNIRFSETGSIVELQLPGLEFSFDKTKGRIVRWTVDDEEKIIPGDNRLSFWRAPTNNDIPVAAPYWKRFGLDSMSHRVVSTDVHQSKDCLLEIDVESLISPPILAWGFQTQVRYKVFSSRIEISTTIHPVSNLSVETIPETIPRVGWEFNVPESFEKASWLGLGPGESYPDKKEGVSFGLFSEELNQLNYNYEYPQENGNRAETNWVWTGASTGNGFMAQMSSNGSPHKFGFRVSDVDAKTLELAQHPFEVRRGAKHIRLDFGTQGLGTQSCGPPVMPKYLLKVAPISFELVLNAVAL</sequence>
<dbReference type="InterPro" id="IPR006101">
    <property type="entry name" value="Glyco_hydro_2"/>
</dbReference>
<dbReference type="SUPFAM" id="SSF49785">
    <property type="entry name" value="Galactose-binding domain-like"/>
    <property type="match status" value="1"/>
</dbReference>
<dbReference type="InterPro" id="IPR014718">
    <property type="entry name" value="GH-type_carb-bd"/>
</dbReference>
<proteinExistence type="inferred from homology"/>
<dbReference type="Pfam" id="PF00703">
    <property type="entry name" value="Glyco_hydro_2"/>
    <property type="match status" value="1"/>
</dbReference>
<dbReference type="PROSITE" id="PS00608">
    <property type="entry name" value="GLYCOSYL_HYDROL_F2_2"/>
    <property type="match status" value="1"/>
</dbReference>
<dbReference type="InterPro" id="IPR023232">
    <property type="entry name" value="Glyco_hydro_2_AS"/>
</dbReference>